<reference evidence="3 4" key="1">
    <citation type="journal article" date="2017" name="ISME J.">
        <title>An acid-tolerant ammonia-oxidizing ?-proteobacterium from soil.</title>
        <authorList>
            <person name="Hayatsu M."/>
            <person name="Tago K."/>
            <person name="Uchiyama I."/>
            <person name="Toyoda A."/>
            <person name="Wang Y."/>
            <person name="Shimomura Y."/>
            <person name="Okubo T."/>
            <person name="Kurisu F."/>
            <person name="Hirono Y."/>
            <person name="Nonaka K."/>
            <person name="Akiyama H."/>
            <person name="Itoh T."/>
            <person name="Takami H."/>
        </authorList>
    </citation>
    <scope>NUCLEOTIDE SEQUENCE [LARGE SCALE GENOMIC DNA]</scope>
    <source>
        <strain evidence="3 4">TAO100</strain>
    </source>
</reference>
<feature type="transmembrane region" description="Helical" evidence="1">
    <location>
        <begin position="218"/>
        <end position="235"/>
    </location>
</feature>
<gene>
    <name evidence="3" type="ORF">TAO_1197</name>
</gene>
<dbReference type="InterPro" id="IPR006976">
    <property type="entry name" value="VanZ-like"/>
</dbReference>
<organism evidence="3 4">
    <name type="scientific">Candidatus Nitrosoglobus terrae</name>
    <dbReference type="NCBI Taxonomy" id="1630141"/>
    <lineage>
        <taxon>Bacteria</taxon>
        <taxon>Pseudomonadati</taxon>
        <taxon>Pseudomonadota</taxon>
        <taxon>Gammaproteobacteria</taxon>
        <taxon>Chromatiales</taxon>
        <taxon>Chromatiaceae</taxon>
        <taxon>Candidatus Nitrosoglobus</taxon>
    </lineage>
</organism>
<dbReference type="EMBL" id="AP014836">
    <property type="protein sequence ID" value="BAW80567.1"/>
    <property type="molecule type" value="Genomic_DNA"/>
</dbReference>
<keyword evidence="1" id="KW-1133">Transmembrane helix</keyword>
<protein>
    <submittedName>
        <fullName evidence="3">VanZ family protein</fullName>
    </submittedName>
</protein>
<keyword evidence="1" id="KW-0812">Transmembrane</keyword>
<feature type="transmembrane region" description="Helical" evidence="1">
    <location>
        <begin position="96"/>
        <end position="117"/>
    </location>
</feature>
<feature type="transmembrane region" description="Helical" evidence="1">
    <location>
        <begin position="335"/>
        <end position="353"/>
    </location>
</feature>
<evidence type="ECO:0000313" key="4">
    <source>
        <dbReference type="Proteomes" id="UP000243679"/>
    </source>
</evidence>
<feature type="transmembrane region" description="Helical" evidence="1">
    <location>
        <begin position="266"/>
        <end position="283"/>
    </location>
</feature>
<evidence type="ECO:0000256" key="1">
    <source>
        <dbReference type="SAM" id="Phobius"/>
    </source>
</evidence>
<feature type="transmembrane region" description="Helical" evidence="1">
    <location>
        <begin position="242"/>
        <end position="260"/>
    </location>
</feature>
<feature type="transmembrane region" description="Helical" evidence="1">
    <location>
        <begin position="383"/>
        <end position="401"/>
    </location>
</feature>
<dbReference type="NCBIfam" id="NF037970">
    <property type="entry name" value="vanZ_1"/>
    <property type="match status" value="1"/>
</dbReference>
<sequence length="419" mass="47471">MFTGCMLKEKLYTVRFKQQSKWLSLLPVILYVSFLCYGTLYPWQGWRIPSETQQQLDFERGWKLSYTDIFANVSMYIPLGFLLANATVSRSSVIKLLIALLGGVLLSTFLEFLQIFLPARVPSLWDIISNVAGAFIGGGICISFFPQEGIYIWLLSIRQAYIQSGALANISLFLLGLWAISQTMPWIPSLDISNLRQGLKPLWYVLTQRSSLEVGQTIVYSLETTALGLIIALTFKPDKPVFWWFLGFVSAVFILQVSIINHVLTAEAIVGTGIGMLCFAMLYKQPRKIIIVGGIAALFGAITINRLDPITNVAPANFNSILFQGYLNRDLMNTINVLLGSWPFLALSLLVLRFQQPGRVFIWGGIGIAVGMIALEWKQQYRVNQYLDIINTVSSLFMWWFPWMYRPLRQEIYAAYCDN</sequence>
<feature type="transmembrane region" description="Helical" evidence="1">
    <location>
        <begin position="360"/>
        <end position="377"/>
    </location>
</feature>
<dbReference type="Pfam" id="PF04892">
    <property type="entry name" value="VanZ"/>
    <property type="match status" value="1"/>
</dbReference>
<feature type="transmembrane region" description="Helical" evidence="1">
    <location>
        <begin position="21"/>
        <end position="44"/>
    </location>
</feature>
<keyword evidence="1" id="KW-0472">Membrane</keyword>
<feature type="transmembrane region" description="Helical" evidence="1">
    <location>
        <begin position="166"/>
        <end position="187"/>
    </location>
</feature>
<accession>A0A1Q2SN84</accession>
<feature type="transmembrane region" description="Helical" evidence="1">
    <location>
        <begin position="64"/>
        <end position="84"/>
    </location>
</feature>
<feature type="transmembrane region" description="Helical" evidence="1">
    <location>
        <begin position="290"/>
        <end position="307"/>
    </location>
</feature>
<proteinExistence type="predicted"/>
<evidence type="ECO:0000313" key="3">
    <source>
        <dbReference type="EMBL" id="BAW80567.1"/>
    </source>
</evidence>
<dbReference type="AlphaFoldDB" id="A0A1Q2SN84"/>
<keyword evidence="4" id="KW-1185">Reference proteome</keyword>
<dbReference type="KEGG" id="ntt:TAO_1197"/>
<feature type="domain" description="VanZ-like" evidence="2">
    <location>
        <begin position="29"/>
        <end position="143"/>
    </location>
</feature>
<dbReference type="Proteomes" id="UP000243679">
    <property type="component" value="Chromosome"/>
</dbReference>
<evidence type="ECO:0000259" key="2">
    <source>
        <dbReference type="Pfam" id="PF04892"/>
    </source>
</evidence>
<name>A0A1Q2SN84_9GAMM</name>